<reference evidence="3" key="1">
    <citation type="submission" date="2017-04" db="EMBL/GenBank/DDBJ databases">
        <authorList>
            <person name="Varghese N."/>
            <person name="Submissions S."/>
        </authorList>
    </citation>
    <scope>NUCLEOTIDE SEQUENCE [LARGE SCALE GENOMIC DNA]</scope>
    <source>
        <strain evidence="3">DSM 9293</strain>
    </source>
</reference>
<evidence type="ECO:0000256" key="1">
    <source>
        <dbReference type="SAM" id="MobiDB-lite"/>
    </source>
</evidence>
<feature type="compositionally biased region" description="Basic and acidic residues" evidence="1">
    <location>
        <begin position="1"/>
        <end position="30"/>
    </location>
</feature>
<evidence type="ECO:0000313" key="2">
    <source>
        <dbReference type="EMBL" id="SMC04537.1"/>
    </source>
</evidence>
<dbReference type="AlphaFoldDB" id="A0A1W1WE35"/>
<dbReference type="STRING" id="28034.BFX07_00875"/>
<evidence type="ECO:0000313" key="3">
    <source>
        <dbReference type="Proteomes" id="UP000192660"/>
    </source>
</evidence>
<keyword evidence="3" id="KW-1185">Reference proteome</keyword>
<protein>
    <submittedName>
        <fullName evidence="2">Uncharacterized protein</fullName>
    </submittedName>
</protein>
<sequence length="117" mass="13364">MEQDKAYNSEHENEHQGQRNEEKTRTHGESSHQPSQTHDRYATESVNSLNEAIRKELGYLDIVIATPFRAVRRTMGTGSSPWAKSLDELTWALEGMARVPVKMLQSAFGENFSQKDR</sequence>
<dbReference type="RefSeq" id="WP_242940651.1">
    <property type="nucleotide sequence ID" value="NZ_FWWY01000001.1"/>
</dbReference>
<proteinExistence type="predicted"/>
<dbReference type="EMBL" id="FWWY01000001">
    <property type="protein sequence ID" value="SMC04537.1"/>
    <property type="molecule type" value="Genomic_DNA"/>
</dbReference>
<organism evidence="2 3">
    <name type="scientific">Sulfobacillus thermosulfidooxidans (strain DSM 9293 / VKM B-1269 / AT-1)</name>
    <dbReference type="NCBI Taxonomy" id="929705"/>
    <lineage>
        <taxon>Bacteria</taxon>
        <taxon>Bacillati</taxon>
        <taxon>Bacillota</taxon>
        <taxon>Clostridia</taxon>
        <taxon>Eubacteriales</taxon>
        <taxon>Clostridiales Family XVII. Incertae Sedis</taxon>
        <taxon>Sulfobacillus</taxon>
    </lineage>
</organism>
<gene>
    <name evidence="2" type="ORF">SAMN00768000_1709</name>
</gene>
<dbReference type="Proteomes" id="UP000192660">
    <property type="component" value="Unassembled WGS sequence"/>
</dbReference>
<accession>A0A1W1WE35</accession>
<feature type="region of interest" description="Disordered" evidence="1">
    <location>
        <begin position="1"/>
        <end position="45"/>
    </location>
</feature>
<name>A0A1W1WE35_SULTA</name>